<name>A0AAV7K4H8_9METZ</name>
<comment type="caution">
    <text evidence="1">The sequence shown here is derived from an EMBL/GenBank/DDBJ whole genome shotgun (WGS) entry which is preliminary data.</text>
</comment>
<keyword evidence="2" id="KW-1185">Reference proteome</keyword>
<reference evidence="1 2" key="1">
    <citation type="journal article" date="2023" name="BMC Biol.">
        <title>The compact genome of the sponge Oopsacas minuta (Hexactinellida) is lacking key metazoan core genes.</title>
        <authorList>
            <person name="Santini S."/>
            <person name="Schenkelaars Q."/>
            <person name="Jourda C."/>
            <person name="Duchesne M."/>
            <person name="Belahbib H."/>
            <person name="Rocher C."/>
            <person name="Selva M."/>
            <person name="Riesgo A."/>
            <person name="Vervoort M."/>
            <person name="Leys S.P."/>
            <person name="Kodjabachian L."/>
            <person name="Le Bivic A."/>
            <person name="Borchiellini C."/>
            <person name="Claverie J.M."/>
            <person name="Renard E."/>
        </authorList>
    </citation>
    <scope>NUCLEOTIDE SEQUENCE [LARGE SCALE GENOMIC DNA]</scope>
    <source>
        <strain evidence="1">SPO-2</strain>
    </source>
</reference>
<gene>
    <name evidence="1" type="ORF">LOD99_1994</name>
</gene>
<dbReference type="AlphaFoldDB" id="A0AAV7K4H8"/>
<evidence type="ECO:0000313" key="2">
    <source>
        <dbReference type="Proteomes" id="UP001165289"/>
    </source>
</evidence>
<dbReference type="EMBL" id="JAKMXF010000188">
    <property type="protein sequence ID" value="KAI6655495.1"/>
    <property type="molecule type" value="Genomic_DNA"/>
</dbReference>
<dbReference type="Proteomes" id="UP001165289">
    <property type="component" value="Unassembled WGS sequence"/>
</dbReference>
<accession>A0AAV7K4H8</accession>
<organism evidence="1 2">
    <name type="scientific">Oopsacas minuta</name>
    <dbReference type="NCBI Taxonomy" id="111878"/>
    <lineage>
        <taxon>Eukaryota</taxon>
        <taxon>Metazoa</taxon>
        <taxon>Porifera</taxon>
        <taxon>Hexactinellida</taxon>
        <taxon>Hexasterophora</taxon>
        <taxon>Lyssacinosida</taxon>
        <taxon>Leucopsacidae</taxon>
        <taxon>Oopsacas</taxon>
    </lineage>
</organism>
<proteinExistence type="predicted"/>
<protein>
    <submittedName>
        <fullName evidence="1">Uncharacterized protein</fullName>
    </submittedName>
</protein>
<sequence length="198" mass="22485">MTNLLSKQTYHSSQARAPLLFQEGVLSAISPYLLHDIYTNHNCNLCSDLTTNYHKLAQANRTYMTPILVTEPKLFPSTWEHKAPPVFLHQTANIKTGLTLQELLKHGLTFQQPQEDQGNPFLTSFQEILNLKENQPPLTSFKPTKQKQPTYNRYSKLLASLKQSLNKENLQILSPDKGPGLLLVPTFTVMRSTSSTYQ</sequence>
<evidence type="ECO:0000313" key="1">
    <source>
        <dbReference type="EMBL" id="KAI6655495.1"/>
    </source>
</evidence>